<dbReference type="PROSITE" id="PS51761">
    <property type="entry name" value="GH11_3"/>
    <property type="match status" value="1"/>
</dbReference>
<evidence type="ECO:0000256" key="10">
    <source>
        <dbReference type="PROSITE-ProRule" id="PRU01097"/>
    </source>
</evidence>
<comment type="catalytic activity">
    <reaction evidence="1 10 11">
        <text>Endohydrolysis of (1-&gt;4)-beta-D-xylosidic linkages in xylans.</text>
        <dbReference type="EC" id="3.2.1.8"/>
    </reaction>
</comment>
<dbReference type="PROSITE" id="PS00777">
    <property type="entry name" value="GH11_2"/>
    <property type="match status" value="1"/>
</dbReference>
<evidence type="ECO:0000256" key="6">
    <source>
        <dbReference type="ARBA" id="ARBA00022801"/>
    </source>
</evidence>
<evidence type="ECO:0000256" key="9">
    <source>
        <dbReference type="ARBA" id="ARBA00023326"/>
    </source>
</evidence>
<protein>
    <recommendedName>
        <fullName evidence="4 10">Endo-1,4-beta-xylanase</fullName>
        <ecNumber evidence="4 10">3.2.1.8</ecNumber>
    </recommendedName>
</protein>
<feature type="chain" id="PRO_5013184235" description="Endo-1,4-beta-xylanase" evidence="12">
    <location>
        <begin position="20"/>
        <end position="195"/>
    </location>
</feature>
<dbReference type="PRINTS" id="PR00911">
    <property type="entry name" value="GLHYDRLASE11"/>
</dbReference>
<evidence type="ECO:0000256" key="8">
    <source>
        <dbReference type="ARBA" id="ARBA00023295"/>
    </source>
</evidence>
<evidence type="ECO:0000256" key="7">
    <source>
        <dbReference type="ARBA" id="ARBA00023277"/>
    </source>
</evidence>
<keyword evidence="6 10" id="KW-0378">Hydrolase</keyword>
<dbReference type="GO" id="GO:0031176">
    <property type="term" value="F:endo-1,4-beta-xylanase activity"/>
    <property type="evidence" value="ECO:0007669"/>
    <property type="project" value="UniProtKB-UniRule"/>
</dbReference>
<evidence type="ECO:0000313" key="14">
    <source>
        <dbReference type="EMBL" id="OQO07939.1"/>
    </source>
</evidence>
<dbReference type="Gene3D" id="2.60.120.180">
    <property type="match status" value="1"/>
</dbReference>
<accession>A0A1V8T9B2</accession>
<proteinExistence type="inferred from homology"/>
<dbReference type="InterPro" id="IPR033123">
    <property type="entry name" value="GH11_dom"/>
</dbReference>
<dbReference type="InterPro" id="IPR018208">
    <property type="entry name" value="GH11_AS_1"/>
</dbReference>
<evidence type="ECO:0000313" key="15">
    <source>
        <dbReference type="Proteomes" id="UP000192596"/>
    </source>
</evidence>
<keyword evidence="15" id="KW-1185">Reference proteome</keyword>
<dbReference type="AlphaFoldDB" id="A0A1V8T9B2"/>
<keyword evidence="7 10" id="KW-0119">Carbohydrate metabolism</keyword>
<evidence type="ECO:0000256" key="3">
    <source>
        <dbReference type="ARBA" id="ARBA00007792"/>
    </source>
</evidence>
<dbReference type="GO" id="GO:0045493">
    <property type="term" value="P:xylan catabolic process"/>
    <property type="evidence" value="ECO:0007669"/>
    <property type="project" value="UniProtKB-UniRule"/>
</dbReference>
<feature type="domain" description="GH11" evidence="13">
    <location>
        <begin position="12"/>
        <end position="192"/>
    </location>
</feature>
<evidence type="ECO:0000256" key="1">
    <source>
        <dbReference type="ARBA" id="ARBA00000681"/>
    </source>
</evidence>
<dbReference type="SUPFAM" id="SSF49899">
    <property type="entry name" value="Concanavalin A-like lectins/glucanases"/>
    <property type="match status" value="1"/>
</dbReference>
<name>A0A1V8T9B2_9PEZI</name>
<evidence type="ECO:0000256" key="5">
    <source>
        <dbReference type="ARBA" id="ARBA00022651"/>
    </source>
</evidence>
<dbReference type="PANTHER" id="PTHR46828">
    <property type="entry name" value="ENDO-1,4-BETA-XYLANASE A-RELATED"/>
    <property type="match status" value="1"/>
</dbReference>
<feature type="active site" description="Proton donor" evidence="10">
    <location>
        <position position="179"/>
    </location>
</feature>
<dbReference type="EC" id="3.2.1.8" evidence="4 10"/>
<dbReference type="InterPro" id="IPR033119">
    <property type="entry name" value="GH11_AS_2"/>
</dbReference>
<feature type="signal peptide" evidence="12">
    <location>
        <begin position="1"/>
        <end position="19"/>
    </location>
</feature>
<dbReference type="EMBL" id="NAJO01000013">
    <property type="protein sequence ID" value="OQO07939.1"/>
    <property type="molecule type" value="Genomic_DNA"/>
</dbReference>
<organism evidence="14 15">
    <name type="scientific">Cryoendolithus antarcticus</name>
    <dbReference type="NCBI Taxonomy" id="1507870"/>
    <lineage>
        <taxon>Eukaryota</taxon>
        <taxon>Fungi</taxon>
        <taxon>Dikarya</taxon>
        <taxon>Ascomycota</taxon>
        <taxon>Pezizomycotina</taxon>
        <taxon>Dothideomycetes</taxon>
        <taxon>Dothideomycetidae</taxon>
        <taxon>Cladosporiales</taxon>
        <taxon>Cladosporiaceae</taxon>
        <taxon>Cryoendolithus</taxon>
    </lineage>
</organism>
<dbReference type="InParanoid" id="A0A1V8T9B2"/>
<keyword evidence="5 10" id="KW-0858">Xylan degradation</keyword>
<comment type="caution">
    <text evidence="14">The sequence shown here is derived from an EMBL/GenBank/DDBJ whole genome shotgun (WGS) entry which is preliminary data.</text>
</comment>
<dbReference type="UniPathway" id="UPA00114"/>
<keyword evidence="12" id="KW-0732">Signal</keyword>
<dbReference type="PROSITE" id="PS00776">
    <property type="entry name" value="GH11_1"/>
    <property type="match status" value="1"/>
</dbReference>
<comment type="similarity">
    <text evidence="3 10 11">Belongs to the glycosyl hydrolase 11 (cellulase G) family.</text>
</comment>
<dbReference type="InterPro" id="IPR013320">
    <property type="entry name" value="ConA-like_dom_sf"/>
</dbReference>
<dbReference type="InterPro" id="IPR001137">
    <property type="entry name" value="Glyco_hydro_11"/>
</dbReference>
<dbReference type="PANTHER" id="PTHR46828:SF2">
    <property type="entry name" value="ENDO-1,4-BETA-XYLANASE A-RELATED"/>
    <property type="match status" value="1"/>
</dbReference>
<feature type="active site" description="Nucleophile" evidence="10">
    <location>
        <position position="88"/>
    </location>
</feature>
<dbReference type="OrthoDB" id="2115822at2759"/>
<comment type="pathway">
    <text evidence="2 10 11">Glycan degradation; xylan degradation.</text>
</comment>
<keyword evidence="9 10" id="KW-0624">Polysaccharide degradation</keyword>
<evidence type="ECO:0000256" key="11">
    <source>
        <dbReference type="RuleBase" id="RU362015"/>
    </source>
</evidence>
<dbReference type="InterPro" id="IPR013319">
    <property type="entry name" value="GH11/12"/>
</dbReference>
<dbReference type="Pfam" id="PF00457">
    <property type="entry name" value="Glyco_hydro_11"/>
    <property type="match status" value="1"/>
</dbReference>
<keyword evidence="8 10" id="KW-0326">Glycosidase</keyword>
<reference evidence="15" key="1">
    <citation type="submission" date="2017-03" db="EMBL/GenBank/DDBJ databases">
        <title>Genomes of endolithic fungi from Antarctica.</title>
        <authorList>
            <person name="Coleine C."/>
            <person name="Masonjones S."/>
            <person name="Stajich J.E."/>
        </authorList>
    </citation>
    <scope>NUCLEOTIDE SEQUENCE [LARGE SCALE GENOMIC DNA]</scope>
    <source>
        <strain evidence="15">CCFEE 5527</strain>
    </source>
</reference>
<evidence type="ECO:0000256" key="12">
    <source>
        <dbReference type="SAM" id="SignalP"/>
    </source>
</evidence>
<gene>
    <name evidence="14" type="ORF">B0A48_06731</name>
</gene>
<dbReference type="Proteomes" id="UP000192596">
    <property type="component" value="Unassembled WGS sequence"/>
</dbReference>
<evidence type="ECO:0000256" key="2">
    <source>
        <dbReference type="ARBA" id="ARBA00004851"/>
    </source>
</evidence>
<evidence type="ECO:0000259" key="13">
    <source>
        <dbReference type="PROSITE" id="PS51761"/>
    </source>
</evidence>
<evidence type="ECO:0000256" key="4">
    <source>
        <dbReference type="ARBA" id="ARBA00012590"/>
    </source>
</evidence>
<sequence>MLSFKSLLVALTATVGSFAAPTGEPAATTDLMKRTAVGTGYSNGFFYSHWTDGGGSVTYNNGNNGGSFNPSGNAYLTLYGWTRNPLVEYYIVDNYGTYNPSDGGNYKGTLNTDSGSYNVYTKTRTNQPSIDGTSTFQQYWSVRTAKRTGGSISFQNHVNFWSSKGMRLGTHSYQILATEGYQSSGSSSITVYQSA</sequence>